<evidence type="ECO:0000313" key="2">
    <source>
        <dbReference type="EMBL" id="KAJ1353629.1"/>
    </source>
</evidence>
<gene>
    <name evidence="2" type="ORF">KIN20_010292</name>
</gene>
<feature type="region of interest" description="Disordered" evidence="1">
    <location>
        <begin position="356"/>
        <end position="375"/>
    </location>
</feature>
<feature type="region of interest" description="Disordered" evidence="1">
    <location>
        <begin position="1"/>
        <end position="22"/>
    </location>
</feature>
<feature type="compositionally biased region" description="Polar residues" evidence="1">
    <location>
        <begin position="175"/>
        <end position="215"/>
    </location>
</feature>
<feature type="non-terminal residue" evidence="2">
    <location>
        <position position="1"/>
    </location>
</feature>
<feature type="compositionally biased region" description="Polar residues" evidence="1">
    <location>
        <begin position="301"/>
        <end position="314"/>
    </location>
</feature>
<dbReference type="AlphaFoldDB" id="A0AAD5MTV8"/>
<dbReference type="EMBL" id="JAHQIW010001787">
    <property type="protein sequence ID" value="KAJ1353629.1"/>
    <property type="molecule type" value="Genomic_DNA"/>
</dbReference>
<feature type="compositionally biased region" description="Polar residues" evidence="1">
    <location>
        <begin position="321"/>
        <end position="331"/>
    </location>
</feature>
<proteinExistence type="predicted"/>
<accession>A0AAD5MTV8</accession>
<feature type="region of interest" description="Disordered" evidence="1">
    <location>
        <begin position="247"/>
        <end position="349"/>
    </location>
</feature>
<feature type="compositionally biased region" description="Polar residues" evidence="1">
    <location>
        <begin position="266"/>
        <end position="279"/>
    </location>
</feature>
<dbReference type="Proteomes" id="UP001196413">
    <property type="component" value="Unassembled WGS sequence"/>
</dbReference>
<organism evidence="2 3">
    <name type="scientific">Parelaphostrongylus tenuis</name>
    <name type="common">Meningeal worm</name>
    <dbReference type="NCBI Taxonomy" id="148309"/>
    <lineage>
        <taxon>Eukaryota</taxon>
        <taxon>Metazoa</taxon>
        <taxon>Ecdysozoa</taxon>
        <taxon>Nematoda</taxon>
        <taxon>Chromadorea</taxon>
        <taxon>Rhabditida</taxon>
        <taxon>Rhabditina</taxon>
        <taxon>Rhabditomorpha</taxon>
        <taxon>Strongyloidea</taxon>
        <taxon>Metastrongylidae</taxon>
        <taxon>Parelaphostrongylus</taxon>
    </lineage>
</organism>
<protein>
    <submittedName>
        <fullName evidence="2">Uncharacterized protein</fullName>
    </submittedName>
</protein>
<evidence type="ECO:0000313" key="3">
    <source>
        <dbReference type="Proteomes" id="UP001196413"/>
    </source>
</evidence>
<keyword evidence="3" id="KW-1185">Reference proteome</keyword>
<comment type="caution">
    <text evidence="2">The sequence shown here is derived from an EMBL/GenBank/DDBJ whole genome shotgun (WGS) entry which is preliminary data.</text>
</comment>
<sequence length="682" mass="75783">MAYPARRGGERGLSNSWTATEGRPQGARVLRVDQTLRFLQYSIPRPSSRPPHYLPFNTGAVRASLLTNEPTTVVIRRPSVVTGNTVSTATASSGRLHFVYPRNHPYRRYVTRALNHGRSTFSGRSTTQAIDANSVAGLGGRGCTSEQSLDDLRITSDPTTQIADENEAIVHQGKKSYSSLTNRSQSQISEHNNTPCNVEGQPGSSSTANQKPQKSFTLVRDEYGQLRRVKRLPDGTLFIKKRPPGYLISEQGGISSKSGPGAELQRAQSEVGTVLNAQSTAGTHGKKTGKKVDQRRRSEEFSTSCNRCTSASEQNELHQSRILQNSDPVTQTRRKNRRKDVLYRNDDNETEVNVTLPDDLVPRRRRQGPAHGSREELLECHDDDSIVDVVTVDAAVDEAIKELIALKLGRPFKKFRGRFAKEKQAIRDAKRAEKVAIEQRELPGLDLLLKAIEDSTLELPIEFVDSSVIHDTNLLHEVGEVLKELVAEVSLEELRPKTSRSRRCWDHLPGRCLCNDDPRYAGFSPMPYMGQCSIESSDLSGIAIGGNVRKRRRKVEPSSPTCDQCTVSTRKRKVMRLEAEQDCTLKLIPAYGTNVALPELWRRMNCVDSEGRFGVVANTCRLTRLTATMPKDPIVLLEPDMMSPLHLALPAFEGTLASAFMQYEAGVKSILDQLQCTKSVVE</sequence>
<feature type="compositionally biased region" description="Basic and acidic residues" evidence="1">
    <location>
        <begin position="290"/>
        <end position="300"/>
    </location>
</feature>
<evidence type="ECO:0000256" key="1">
    <source>
        <dbReference type="SAM" id="MobiDB-lite"/>
    </source>
</evidence>
<name>A0AAD5MTV8_PARTN</name>
<reference evidence="2" key="1">
    <citation type="submission" date="2021-06" db="EMBL/GenBank/DDBJ databases">
        <title>Parelaphostrongylus tenuis whole genome reference sequence.</title>
        <authorList>
            <person name="Garwood T.J."/>
            <person name="Larsen P.A."/>
            <person name="Fountain-Jones N.M."/>
            <person name="Garbe J.R."/>
            <person name="Macchietto M.G."/>
            <person name="Kania S.A."/>
            <person name="Gerhold R.W."/>
            <person name="Richards J.E."/>
            <person name="Wolf T.M."/>
        </authorList>
    </citation>
    <scope>NUCLEOTIDE SEQUENCE</scope>
    <source>
        <strain evidence="2">MNPRO001-30</strain>
        <tissue evidence="2">Meninges</tissue>
    </source>
</reference>
<feature type="region of interest" description="Disordered" evidence="1">
    <location>
        <begin position="174"/>
        <end position="215"/>
    </location>
</feature>